<dbReference type="InterPro" id="IPR002172">
    <property type="entry name" value="LDrepeatLR_classA_rpt"/>
</dbReference>
<feature type="region of interest" description="Disordered" evidence="12">
    <location>
        <begin position="16"/>
        <end position="61"/>
    </location>
</feature>
<evidence type="ECO:0000256" key="8">
    <source>
        <dbReference type="ARBA" id="ARBA00023128"/>
    </source>
</evidence>
<dbReference type="OrthoDB" id="10062665at2759"/>
<dbReference type="SUPFAM" id="SSF161060">
    <property type="entry name" value="ATP synthase B chain-like"/>
    <property type="match status" value="1"/>
</dbReference>
<dbReference type="EMBL" id="JARK01001604">
    <property type="protein sequence ID" value="EYB87128.1"/>
    <property type="molecule type" value="Genomic_DNA"/>
</dbReference>
<evidence type="ECO:0000256" key="3">
    <source>
        <dbReference type="ARBA" id="ARBA00022448"/>
    </source>
</evidence>
<dbReference type="PROSITE" id="PS01209">
    <property type="entry name" value="LDLRA_1"/>
    <property type="match status" value="1"/>
</dbReference>
<keyword evidence="13" id="KW-1133">Transmembrane helix</keyword>
<dbReference type="PANTHER" id="PTHR12733:SF3">
    <property type="entry name" value="ATP SYNTHASE F(0) COMPLEX SUBUNIT B1, MITOCHONDRIAL"/>
    <property type="match status" value="1"/>
</dbReference>
<keyword evidence="7" id="KW-0406">Ion transport</keyword>
<keyword evidence="6" id="KW-0999">Mitochondrion inner membrane</keyword>
<dbReference type="Gene3D" id="4.10.400.10">
    <property type="entry name" value="Low-density Lipoprotein Receptor"/>
    <property type="match status" value="8"/>
</dbReference>
<feature type="disulfide bond" evidence="11">
    <location>
        <begin position="511"/>
        <end position="526"/>
    </location>
</feature>
<evidence type="ECO:0000256" key="6">
    <source>
        <dbReference type="ARBA" id="ARBA00022792"/>
    </source>
</evidence>
<feature type="disulfide bond" evidence="11">
    <location>
        <begin position="194"/>
        <end position="209"/>
    </location>
</feature>
<evidence type="ECO:0000256" key="11">
    <source>
        <dbReference type="PROSITE-ProRule" id="PRU00124"/>
    </source>
</evidence>
<comment type="caution">
    <text evidence="14">The sequence shown here is derived from an EMBL/GenBank/DDBJ whole genome shotgun (WGS) entry which is preliminary data.</text>
</comment>
<evidence type="ECO:0000256" key="2">
    <source>
        <dbReference type="ARBA" id="ARBA00007479"/>
    </source>
</evidence>
<feature type="disulfide bond" evidence="11">
    <location>
        <begin position="342"/>
        <end position="360"/>
    </location>
</feature>
<protein>
    <recommendedName>
        <fullName evidence="16">Low-density lipoprotein receptor domain class A</fullName>
    </recommendedName>
</protein>
<evidence type="ECO:0000313" key="14">
    <source>
        <dbReference type="EMBL" id="EYB87128.1"/>
    </source>
</evidence>
<dbReference type="PROSITE" id="PS50068">
    <property type="entry name" value="LDLRA_2"/>
    <property type="match status" value="8"/>
</dbReference>
<feature type="transmembrane region" description="Helical" evidence="13">
    <location>
        <begin position="80"/>
        <end position="106"/>
    </location>
</feature>
<accession>A0A016S906</accession>
<evidence type="ECO:0000256" key="13">
    <source>
        <dbReference type="SAM" id="Phobius"/>
    </source>
</evidence>
<comment type="caution">
    <text evidence="11">Lacks conserved residue(s) required for the propagation of feature annotation.</text>
</comment>
<dbReference type="InterPro" id="IPR036055">
    <property type="entry name" value="LDL_receptor-like_sf"/>
</dbReference>
<dbReference type="InterPro" id="IPR023415">
    <property type="entry name" value="LDLR_class-A_CS"/>
</dbReference>
<dbReference type="SUPFAM" id="SSF57424">
    <property type="entry name" value="LDL receptor-like module"/>
    <property type="match status" value="7"/>
</dbReference>
<dbReference type="InterPro" id="IPR013837">
    <property type="entry name" value="ATP_synth_F0_suB"/>
</dbReference>
<proteinExistence type="inferred from homology"/>
<dbReference type="PANTHER" id="PTHR12733">
    <property type="entry name" value="MITOCHONDRIAL ATP SYNTHASE B CHAIN"/>
    <property type="match status" value="1"/>
</dbReference>
<keyword evidence="10 11" id="KW-1015">Disulfide bond</keyword>
<keyword evidence="15" id="KW-1185">Reference proteome</keyword>
<feature type="disulfide bond" evidence="11">
    <location>
        <begin position="432"/>
        <end position="447"/>
    </location>
</feature>
<evidence type="ECO:0000313" key="15">
    <source>
        <dbReference type="Proteomes" id="UP000024635"/>
    </source>
</evidence>
<keyword evidence="3" id="KW-0813">Transport</keyword>
<dbReference type="InterPro" id="IPR008688">
    <property type="entry name" value="ATP_synth_Bsub_B/MI25"/>
</dbReference>
<evidence type="ECO:0000256" key="9">
    <source>
        <dbReference type="ARBA" id="ARBA00023136"/>
    </source>
</evidence>
<keyword evidence="8" id="KW-0496">Mitochondrion</keyword>
<evidence type="ECO:0000256" key="1">
    <source>
        <dbReference type="ARBA" id="ARBA00004273"/>
    </source>
</evidence>
<dbReference type="GO" id="GO:0005743">
    <property type="term" value="C:mitochondrial inner membrane"/>
    <property type="evidence" value="ECO:0007669"/>
    <property type="project" value="UniProtKB-SubCell"/>
</dbReference>
<dbReference type="GO" id="GO:0046933">
    <property type="term" value="F:proton-transporting ATP synthase activity, rotational mechanism"/>
    <property type="evidence" value="ECO:0007669"/>
    <property type="project" value="TreeGrafter"/>
</dbReference>
<evidence type="ECO:0000256" key="12">
    <source>
        <dbReference type="SAM" id="MobiDB-lite"/>
    </source>
</evidence>
<evidence type="ECO:0000256" key="5">
    <source>
        <dbReference type="ARBA" id="ARBA00022781"/>
    </source>
</evidence>
<dbReference type="AlphaFoldDB" id="A0A016S906"/>
<dbReference type="GO" id="GO:0045259">
    <property type="term" value="C:proton-transporting ATP synthase complex"/>
    <property type="evidence" value="ECO:0007669"/>
    <property type="project" value="UniProtKB-KW"/>
</dbReference>
<feature type="disulfide bond" evidence="11">
    <location>
        <begin position="420"/>
        <end position="438"/>
    </location>
</feature>
<reference evidence="15" key="1">
    <citation type="journal article" date="2015" name="Nat. Genet.">
        <title>The genome and transcriptome of the zoonotic hookworm Ancylostoma ceylanicum identify infection-specific gene families.</title>
        <authorList>
            <person name="Schwarz E.M."/>
            <person name="Hu Y."/>
            <person name="Antoshechkin I."/>
            <person name="Miller M.M."/>
            <person name="Sternberg P.W."/>
            <person name="Aroian R.V."/>
        </authorList>
    </citation>
    <scope>NUCLEOTIDE SEQUENCE</scope>
    <source>
        <strain evidence="15">HY135</strain>
    </source>
</reference>
<keyword evidence="4" id="KW-0138">CF(0)</keyword>
<gene>
    <name evidence="14" type="primary">Acey_s0268.g802</name>
    <name evidence="14" type="ORF">Y032_0268g802</name>
</gene>
<dbReference type="Pfam" id="PF00057">
    <property type="entry name" value="Ldl_recept_a"/>
    <property type="match status" value="7"/>
</dbReference>
<keyword evidence="5" id="KW-0375">Hydrogen ion transport</keyword>
<evidence type="ECO:0000256" key="4">
    <source>
        <dbReference type="ARBA" id="ARBA00022547"/>
    </source>
</evidence>
<comment type="similarity">
    <text evidence="2">Belongs to the eukaryotic ATPase B chain family.</text>
</comment>
<dbReference type="Pfam" id="PF05405">
    <property type="entry name" value="Mt_ATP-synt_B"/>
    <property type="match status" value="1"/>
</dbReference>
<evidence type="ECO:0008006" key="16">
    <source>
        <dbReference type="Google" id="ProtNLM"/>
    </source>
</evidence>
<keyword evidence="9 13" id="KW-0472">Membrane</keyword>
<sequence length="883" mass="98454">MSLPVDPTLDCSAATYSLESSKRRAPLTNSQPHGTMYSPRTPRQQDQQQRTTDSPPPPKGRLERFRDFIGRTCCSCFLKLPVVVIVLAICIIIALLLALIPTVVILTSSEREAQQQISPGEEMEVLRDNHLFPKPDPLDGDEDDVVDELRRDGIRVVHGIPSTALFPPNVSLCEGFGFACTNQPSLVISTALRCDGKADCPDGSDELNCKECQSAFSCSISPKSKVKVCLRAEQLCDGIAHCPDGYDEEKHCKSTCEDDEMSCPSTSLCLPPSSVCDGIVDCDTEEDEVNCEECTRGAQFCEVTKRCIPAGQLCDGIPQCPDRSDEKGCDCRACSGSGKALCADGECLERSRVCDGIVDCSDGIDEKDCPGSCLLEQDEQIPYVKCADGRRYPEAEACSGVIEQCAYNCTKCDPRLAFTCNDKKCVPQMLVCDGIDDCSEGEDERNCSCGGPDKFECRSASGKTKCIAKKQVCDGVWDCMDGKDETNCDSCPRDSIRCPGEGKCIPKISRCDGVADCRDGSDETDCTCQECIGRHWNTYMCGATNHCFRRDEVCAPYTLCPNATKADKVVRMSLSRILPAGKNARFVVIPLRSTHHTAQAGAAHNVEARPEELDNPTFFQKISLRFQGIPLKGELHPPKSIFSDCGKEWFAPKPLPEVPKDYKEHPDRDLVNYPYPARPMYPPKTRLLMMPDSWFTPFQKVTGVSGPYLFFGGLFAFLVNKELWVYEEQGHMTVGWILFYLLISRTVGYRIDNWLYGEYQKRMDYFKGLIAEDLKDAVEFRKTSAAETESLKSVKEAFPLIMKENMQLQLEAQYRKNVQSVATELKRRLDFLKETEETKKRFEKEQMLKFITEGVEKQASEKAFKDQYLQNAIQTLKGLSVQV</sequence>
<dbReference type="Gene3D" id="1.20.5.2210">
    <property type="match status" value="1"/>
</dbReference>
<feature type="disulfide bond" evidence="11">
    <location>
        <begin position="354"/>
        <end position="369"/>
    </location>
</feature>
<feature type="disulfide bond" evidence="11">
    <location>
        <begin position="314"/>
        <end position="329"/>
    </location>
</feature>
<comment type="subcellular location">
    <subcellularLocation>
        <location evidence="1">Mitochondrion inner membrane</location>
    </subcellularLocation>
</comment>
<keyword evidence="13" id="KW-0812">Transmembrane</keyword>
<dbReference type="Proteomes" id="UP000024635">
    <property type="component" value="Unassembled WGS sequence"/>
</dbReference>
<feature type="disulfide bond" evidence="11">
    <location>
        <begin position="276"/>
        <end position="291"/>
    </location>
</feature>
<organism evidence="14 15">
    <name type="scientific">Ancylostoma ceylanicum</name>
    <dbReference type="NCBI Taxonomy" id="53326"/>
    <lineage>
        <taxon>Eukaryota</taxon>
        <taxon>Metazoa</taxon>
        <taxon>Ecdysozoa</taxon>
        <taxon>Nematoda</taxon>
        <taxon>Chromadorea</taxon>
        <taxon>Rhabditida</taxon>
        <taxon>Rhabditina</taxon>
        <taxon>Rhabditomorpha</taxon>
        <taxon>Strongyloidea</taxon>
        <taxon>Ancylostomatidae</taxon>
        <taxon>Ancylostomatinae</taxon>
        <taxon>Ancylostoma</taxon>
    </lineage>
</organism>
<feature type="disulfide bond" evidence="11">
    <location>
        <begin position="473"/>
        <end position="488"/>
    </location>
</feature>
<evidence type="ECO:0000256" key="7">
    <source>
        <dbReference type="ARBA" id="ARBA00023065"/>
    </source>
</evidence>
<dbReference type="STRING" id="53326.A0A016S906"/>
<dbReference type="CDD" id="cd00112">
    <property type="entry name" value="LDLa"/>
    <property type="match status" value="7"/>
</dbReference>
<evidence type="ECO:0000256" key="10">
    <source>
        <dbReference type="ARBA" id="ARBA00023157"/>
    </source>
</evidence>
<dbReference type="SMART" id="SM00192">
    <property type="entry name" value="LDLa"/>
    <property type="match status" value="8"/>
</dbReference>
<dbReference type="PRINTS" id="PR00261">
    <property type="entry name" value="LDLRECEPTOR"/>
</dbReference>
<name>A0A016S906_9BILA</name>
<feature type="compositionally biased region" description="Low complexity" evidence="12">
    <location>
        <begin position="38"/>
        <end position="53"/>
    </location>
</feature>